<dbReference type="Gene3D" id="3.10.170.10">
    <property type="match status" value="1"/>
</dbReference>
<dbReference type="InterPro" id="IPR050728">
    <property type="entry name" value="Zinc_Metalloprotease_M4"/>
</dbReference>
<evidence type="ECO:0000256" key="2">
    <source>
        <dbReference type="ARBA" id="ARBA00022723"/>
    </source>
</evidence>
<reference evidence="9" key="1">
    <citation type="journal article" date="2019" name="Int. J. Syst. Evol. Microbiol.">
        <title>The Global Catalogue of Microorganisms (GCM) 10K type strain sequencing project: providing services to taxonomists for standard genome sequencing and annotation.</title>
        <authorList>
            <consortium name="The Broad Institute Genomics Platform"/>
            <consortium name="The Broad Institute Genome Sequencing Center for Infectious Disease"/>
            <person name="Wu L."/>
            <person name="Ma J."/>
        </authorList>
    </citation>
    <scope>NUCLEOTIDE SEQUENCE [LARGE SCALE GENOMIC DNA]</scope>
    <source>
        <strain evidence="9">JCM 31486</strain>
    </source>
</reference>
<keyword evidence="5" id="KW-0482">Metalloprotease</keyword>
<dbReference type="CDD" id="cd09597">
    <property type="entry name" value="M4_TLP"/>
    <property type="match status" value="1"/>
</dbReference>
<dbReference type="InterPro" id="IPR027268">
    <property type="entry name" value="Peptidase_M4/M1_CTD_sf"/>
</dbReference>
<dbReference type="Gene3D" id="1.10.390.10">
    <property type="entry name" value="Neutral Protease Domain 2"/>
    <property type="match status" value="1"/>
</dbReference>
<keyword evidence="4" id="KW-0862">Zinc</keyword>
<dbReference type="Pfam" id="PF01447">
    <property type="entry name" value="Peptidase_M4"/>
    <property type="match status" value="1"/>
</dbReference>
<gene>
    <name evidence="8" type="ORF">ACFQ1S_27840</name>
</gene>
<proteinExistence type="predicted"/>
<keyword evidence="2" id="KW-0479">Metal-binding</keyword>
<evidence type="ECO:0000256" key="1">
    <source>
        <dbReference type="ARBA" id="ARBA00022670"/>
    </source>
</evidence>
<feature type="domain" description="Peptidase M4" evidence="6">
    <location>
        <begin position="24"/>
        <end position="154"/>
    </location>
</feature>
<dbReference type="PANTHER" id="PTHR33794:SF1">
    <property type="entry name" value="BACILLOLYSIN"/>
    <property type="match status" value="1"/>
</dbReference>
<dbReference type="InterPro" id="IPR013856">
    <property type="entry name" value="Peptidase_M4_domain"/>
</dbReference>
<evidence type="ECO:0000256" key="5">
    <source>
        <dbReference type="ARBA" id="ARBA00023049"/>
    </source>
</evidence>
<evidence type="ECO:0000313" key="8">
    <source>
        <dbReference type="EMBL" id="MFD1049076.1"/>
    </source>
</evidence>
<evidence type="ECO:0000256" key="3">
    <source>
        <dbReference type="ARBA" id="ARBA00022801"/>
    </source>
</evidence>
<name>A0ABW3MFJ1_9PSEU</name>
<dbReference type="EMBL" id="JBHTIS010001962">
    <property type="protein sequence ID" value="MFD1049076.1"/>
    <property type="molecule type" value="Genomic_DNA"/>
</dbReference>
<sequence length="346" mass="36685">MDAATGAVLHTQEHVMKGDGNTAWNGPKPVHLDTTKSGSNYSLTDPAHPTEKCQDAANNQTFTKTTDSFGNGNATSKETGCADAFFDIQVENKMLAAWLNRNSFDGNGGGWPIRVGLNDLNAYYDGSQVQIGHNQQNQWISSLDVVGHEHGHGIDDHTPGGISGSGTQEFVADVFGAATEWYANEPAPYDTPDFLVGETINLVGSGPIRNMYNPSALGHKNCYDSSIPNTEVHAAAGPGNHWFYLLAEGTNPTDGQPASTTCNGSKITGVGIQEATKIFYNAMLMKTSGSSYLRYRTWTLAAAKNLTPGNCTDFNTVKAAWDAVSVPAQSGDPTCTSGPSDGPTVT</sequence>
<accession>A0ABW3MFJ1</accession>
<evidence type="ECO:0000256" key="4">
    <source>
        <dbReference type="ARBA" id="ARBA00022833"/>
    </source>
</evidence>
<evidence type="ECO:0000313" key="9">
    <source>
        <dbReference type="Proteomes" id="UP001597045"/>
    </source>
</evidence>
<organism evidence="8 9">
    <name type="scientific">Kibdelosporangium lantanae</name>
    <dbReference type="NCBI Taxonomy" id="1497396"/>
    <lineage>
        <taxon>Bacteria</taxon>
        <taxon>Bacillati</taxon>
        <taxon>Actinomycetota</taxon>
        <taxon>Actinomycetes</taxon>
        <taxon>Pseudonocardiales</taxon>
        <taxon>Pseudonocardiaceae</taxon>
        <taxon>Kibdelosporangium</taxon>
    </lineage>
</organism>
<evidence type="ECO:0000259" key="7">
    <source>
        <dbReference type="Pfam" id="PF02868"/>
    </source>
</evidence>
<feature type="domain" description="Peptidase M4 C-terminal" evidence="7">
    <location>
        <begin position="168"/>
        <end position="326"/>
    </location>
</feature>
<dbReference type="PANTHER" id="PTHR33794">
    <property type="entry name" value="BACILLOLYSIN"/>
    <property type="match status" value="1"/>
</dbReference>
<comment type="caution">
    <text evidence="8">The sequence shown here is derived from an EMBL/GenBank/DDBJ whole genome shotgun (WGS) entry which is preliminary data.</text>
</comment>
<feature type="non-terminal residue" evidence="8">
    <location>
        <position position="346"/>
    </location>
</feature>
<evidence type="ECO:0000259" key="6">
    <source>
        <dbReference type="Pfam" id="PF01447"/>
    </source>
</evidence>
<keyword evidence="3" id="KW-0378">Hydrolase</keyword>
<keyword evidence="9" id="KW-1185">Reference proteome</keyword>
<keyword evidence="1" id="KW-0645">Protease</keyword>
<dbReference type="InterPro" id="IPR001570">
    <property type="entry name" value="Peptidase_M4_C_domain"/>
</dbReference>
<dbReference type="SUPFAM" id="SSF55486">
    <property type="entry name" value="Metalloproteases ('zincins'), catalytic domain"/>
    <property type="match status" value="1"/>
</dbReference>
<protein>
    <submittedName>
        <fullName evidence="8">M4 family metallopeptidase</fullName>
    </submittedName>
</protein>
<dbReference type="Pfam" id="PF02868">
    <property type="entry name" value="Peptidase_M4_C"/>
    <property type="match status" value="1"/>
</dbReference>
<dbReference type="Proteomes" id="UP001597045">
    <property type="component" value="Unassembled WGS sequence"/>
</dbReference>